<dbReference type="EMBL" id="MN100021">
    <property type="protein sequence ID" value="QHU79582.1"/>
    <property type="molecule type" value="Genomic_DNA"/>
</dbReference>
<evidence type="ECO:0000313" key="8">
    <source>
        <dbReference type="EMBL" id="QHU79570.1"/>
    </source>
</evidence>
<proteinExistence type="inferred from homology"/>
<comment type="subunit">
    <text evidence="4 5">Homooligomer. Interacts with the replication-associated protein (REP). Interacts with host proliferating cell nuclear antigen (PCNA). Interacts with host retinoblastoma-related protein 1 (RBR1), and may thereby deregulate the host cell cycle. Oligomerization and interaction with PCNA are necessary for optimal replication enhancement.</text>
</comment>
<keyword evidence="6" id="KW-0472">Membrane</keyword>
<keyword evidence="2 5" id="KW-0945">Host-virus interaction</keyword>
<gene>
    <name evidence="15" type="primary">ren</name>
</gene>
<evidence type="ECO:0000256" key="4">
    <source>
        <dbReference type="ARBA" id="ARBA00025955"/>
    </source>
</evidence>
<dbReference type="EMBL" id="MN100028">
    <property type="protein sequence ID" value="QHU79624.1"/>
    <property type="molecule type" value="Genomic_DNA"/>
</dbReference>
<evidence type="ECO:0000313" key="13">
    <source>
        <dbReference type="EMBL" id="QHU79630.1"/>
    </source>
</evidence>
<dbReference type="EMBL" id="MN100022">
    <property type="protein sequence ID" value="QHU79588.1"/>
    <property type="molecule type" value="Genomic_DNA"/>
</dbReference>
<name>A0A6C0M9E9_9GEMI</name>
<dbReference type="EMBL" id="MN100029">
    <property type="protein sequence ID" value="QHU79630.1"/>
    <property type="molecule type" value="Genomic_DNA"/>
</dbReference>
<evidence type="ECO:0000313" key="14">
    <source>
        <dbReference type="EMBL" id="QHU79636.1"/>
    </source>
</evidence>
<evidence type="ECO:0000313" key="12">
    <source>
        <dbReference type="EMBL" id="QHU79624.1"/>
    </source>
</evidence>
<dbReference type="EMBL" id="MN100019">
    <property type="protein sequence ID" value="QHU79570.1"/>
    <property type="molecule type" value="Genomic_DNA"/>
</dbReference>
<evidence type="ECO:0000313" key="15">
    <source>
        <dbReference type="EMBL" id="QHU79642.1"/>
    </source>
</evidence>
<accession>A0A6C0M9E9</accession>
<dbReference type="GO" id="GO:0016032">
    <property type="term" value="P:viral process"/>
    <property type="evidence" value="ECO:0007669"/>
    <property type="project" value="InterPro"/>
</dbReference>
<dbReference type="Pfam" id="PF01407">
    <property type="entry name" value="Gemini_AL3"/>
    <property type="match status" value="1"/>
</dbReference>
<dbReference type="PRINTS" id="PR00231">
    <property type="entry name" value="GEMCOATAL3"/>
</dbReference>
<feature type="transmembrane region" description="Helical" evidence="6">
    <location>
        <begin position="88"/>
        <end position="112"/>
    </location>
</feature>
<keyword evidence="6" id="KW-1133">Transmembrane helix</keyword>
<dbReference type="InterPro" id="IPR000657">
    <property type="entry name" value="Gemini_AL3"/>
</dbReference>
<evidence type="ECO:0000256" key="1">
    <source>
        <dbReference type="ARBA" id="ARBA00009424"/>
    </source>
</evidence>
<evidence type="ECO:0000313" key="11">
    <source>
        <dbReference type="EMBL" id="QHU79618.1"/>
    </source>
</evidence>
<dbReference type="EMBL" id="MN100030">
    <property type="protein sequence ID" value="QHU79636.1"/>
    <property type="molecule type" value="Genomic_DNA"/>
</dbReference>
<comment type="similarity">
    <text evidence="1 5">Belongs to the geminiviridae replication enhancer protein family.</text>
</comment>
<organism evidence="15">
    <name type="scientific">Opuntia virus 1</name>
    <dbReference type="NCBI Taxonomy" id="2706523"/>
    <lineage>
        <taxon>Viruses</taxon>
        <taxon>Monodnaviria</taxon>
        <taxon>Shotokuvirae</taxon>
        <taxon>Cressdnaviricota</taxon>
        <taxon>Repensiviricetes</taxon>
        <taxon>Geplafuvirales</taxon>
        <taxon>Geminiviridae</taxon>
        <taxon>Opunvirus</taxon>
        <taxon>Opunvirus opuntiae</taxon>
    </lineage>
</organism>
<reference evidence="15" key="1">
    <citation type="submission" date="2019-06" db="EMBL/GenBank/DDBJ databases">
        <title>Novel geminivirus infecting Cactaceae plants in Arizona.</title>
        <authorList>
            <person name="Fontenele R.S."/>
            <person name="Schmidlin K."/>
            <person name="Majure L."/>
            <person name="Salywon A."/>
            <person name="Kraberger S."/>
            <person name="Wojciechowski M."/>
            <person name="Cobb I."/>
            <person name="Varsani A."/>
        </authorList>
    </citation>
    <scope>NUCLEOTIDE SEQUENCE</scope>
    <source>
        <strain evidence="7">Cacti_2_2</strain>
        <strain evidence="8">SI_0_1</strain>
        <strain evidence="9">SI_0_3</strain>
        <strain evidence="10">SI_0_4</strain>
        <strain evidence="11">SI_7_1</strain>
        <strain evidence="12">SI_7_2</strain>
        <strain evidence="13">SI_7_3</strain>
        <strain evidence="14">SI_9_1</strain>
        <strain evidence="15">SI_9_2</strain>
    </source>
</reference>
<keyword evidence="6" id="KW-0812">Transmembrane</keyword>
<protein>
    <recommendedName>
        <fullName evidence="5">Replication enhancer</fullName>
        <shortName evidence="5">REn</shortName>
    </recommendedName>
</protein>
<evidence type="ECO:0000256" key="2">
    <source>
        <dbReference type="ARBA" id="ARBA00022581"/>
    </source>
</evidence>
<evidence type="ECO:0000313" key="9">
    <source>
        <dbReference type="EMBL" id="QHU79582.1"/>
    </source>
</evidence>
<evidence type="ECO:0000256" key="5">
    <source>
        <dbReference type="RuleBase" id="RU363029"/>
    </source>
</evidence>
<dbReference type="EMBL" id="MN100027">
    <property type="protein sequence ID" value="QHU79618.1"/>
    <property type="molecule type" value="Genomic_DNA"/>
</dbReference>
<dbReference type="EMBL" id="MN100031">
    <property type="protein sequence ID" value="QHU79642.1"/>
    <property type="molecule type" value="Genomic_DNA"/>
</dbReference>
<evidence type="ECO:0000256" key="3">
    <source>
        <dbReference type="ARBA" id="ARBA00025603"/>
    </source>
</evidence>
<sequence length="133" mass="15650">MDSRTGEPITAFQAETGTFIWKVPNPLYMKLLFTGDNSQGQLFRIQIQANHNLRKALGLHKFWIQTEILTNLKTATGNSFLTRFKYHVMYYLVNTLGVISINNIARAIYYFFDVSKYVYEIRNTKYDIKFLLY</sequence>
<evidence type="ECO:0000313" key="10">
    <source>
        <dbReference type="EMBL" id="QHU79588.1"/>
    </source>
</evidence>
<evidence type="ECO:0000256" key="6">
    <source>
        <dbReference type="SAM" id="Phobius"/>
    </source>
</evidence>
<comment type="function">
    <text evidence="3">Increases viral DNA accumulation. Enhances infectivity and symptom expression.</text>
</comment>
<dbReference type="EMBL" id="MN099989">
    <property type="protein sequence ID" value="QHU79390.1"/>
    <property type="molecule type" value="Genomic_DNA"/>
</dbReference>
<evidence type="ECO:0000313" key="7">
    <source>
        <dbReference type="EMBL" id="QHU79390.1"/>
    </source>
</evidence>